<dbReference type="Proteomes" id="UP000824112">
    <property type="component" value="Unassembled WGS sequence"/>
</dbReference>
<name>A0A9D1SCS7_9BACT</name>
<protein>
    <submittedName>
        <fullName evidence="2">DUF4251 domain-containing protein</fullName>
    </submittedName>
</protein>
<proteinExistence type="predicted"/>
<evidence type="ECO:0000256" key="1">
    <source>
        <dbReference type="SAM" id="SignalP"/>
    </source>
</evidence>
<keyword evidence="1" id="KW-0732">Signal</keyword>
<organism evidence="2 3">
    <name type="scientific">Candidatus Gallibacteroides avistercoris</name>
    <dbReference type="NCBI Taxonomy" id="2840833"/>
    <lineage>
        <taxon>Bacteria</taxon>
        <taxon>Pseudomonadati</taxon>
        <taxon>Bacteroidota</taxon>
        <taxon>Bacteroidia</taxon>
        <taxon>Bacteroidales</taxon>
        <taxon>Bacteroidaceae</taxon>
        <taxon>Bacteroidaceae incertae sedis</taxon>
        <taxon>Candidatus Gallibacteroides</taxon>
    </lineage>
</organism>
<feature type="signal peptide" evidence="1">
    <location>
        <begin position="1"/>
        <end position="21"/>
    </location>
</feature>
<dbReference type="Gene3D" id="2.40.128.410">
    <property type="match status" value="1"/>
</dbReference>
<dbReference type="Pfam" id="PF14059">
    <property type="entry name" value="DUF4251"/>
    <property type="match status" value="1"/>
</dbReference>
<gene>
    <name evidence="2" type="ORF">IAB03_07695</name>
</gene>
<accession>A0A9D1SCS7</accession>
<evidence type="ECO:0000313" key="3">
    <source>
        <dbReference type="Proteomes" id="UP000824112"/>
    </source>
</evidence>
<comment type="caution">
    <text evidence="2">The sequence shown here is derived from an EMBL/GenBank/DDBJ whole genome shotgun (WGS) entry which is preliminary data.</text>
</comment>
<evidence type="ECO:0000313" key="2">
    <source>
        <dbReference type="EMBL" id="HIU55669.1"/>
    </source>
</evidence>
<dbReference type="EMBL" id="DVNA01000172">
    <property type="protein sequence ID" value="HIU55669.1"/>
    <property type="molecule type" value="Genomic_DNA"/>
</dbReference>
<reference evidence="2" key="1">
    <citation type="submission" date="2020-10" db="EMBL/GenBank/DDBJ databases">
        <authorList>
            <person name="Gilroy R."/>
        </authorList>
    </citation>
    <scope>NUCLEOTIDE SEQUENCE</scope>
    <source>
        <strain evidence="2">CHK158-818</strain>
    </source>
</reference>
<dbReference type="InterPro" id="IPR025347">
    <property type="entry name" value="DUF4251"/>
</dbReference>
<sequence>MKKWMILSAICLLISNLSIQAQEDSSDTIQKGTTIKDLLESRQFKITAESTFGREGNVFLSEAVPGWRSGGQVIASRTVLPGFYLKLFGDKMVKTNLPFLGKLESMKKCSEPHILVESTYTNFKIKDRGKKGYRVTFKFNDRDNSYFEARIDINPEGEAYMVISSRNRTDAIYRGHLVDVDAK</sequence>
<feature type="chain" id="PRO_5039160206" evidence="1">
    <location>
        <begin position="22"/>
        <end position="183"/>
    </location>
</feature>
<dbReference type="AlphaFoldDB" id="A0A9D1SCS7"/>
<reference evidence="2" key="2">
    <citation type="journal article" date="2021" name="PeerJ">
        <title>Extensive microbial diversity within the chicken gut microbiome revealed by metagenomics and culture.</title>
        <authorList>
            <person name="Gilroy R."/>
            <person name="Ravi A."/>
            <person name="Getino M."/>
            <person name="Pursley I."/>
            <person name="Horton D.L."/>
            <person name="Alikhan N.F."/>
            <person name="Baker D."/>
            <person name="Gharbi K."/>
            <person name="Hall N."/>
            <person name="Watson M."/>
            <person name="Adriaenssens E.M."/>
            <person name="Foster-Nyarko E."/>
            <person name="Jarju S."/>
            <person name="Secka A."/>
            <person name="Antonio M."/>
            <person name="Oren A."/>
            <person name="Chaudhuri R.R."/>
            <person name="La Ragione R."/>
            <person name="Hildebrand F."/>
            <person name="Pallen M.J."/>
        </authorList>
    </citation>
    <scope>NUCLEOTIDE SEQUENCE</scope>
    <source>
        <strain evidence="2">CHK158-818</strain>
    </source>
</reference>